<keyword evidence="3" id="KW-1185">Reference proteome</keyword>
<sequence>MPRSEPPYTAEFRRQMIELVRAGRSPEEPVAEYGPSGQSIRDRVHQDERADGIRSDGLAAAERDEPNRLQKENRQLWEEREILRKAAVFSRHGDLSEMKVALTDAEKTLFCLHIGLRAGYVARGLMRVAGAEQRETVTLRSAGAQGCDSPEPSDLKSRVLQMARHSRAPDGNDPTKRCHY</sequence>
<feature type="compositionally biased region" description="Basic and acidic residues" evidence="1">
    <location>
        <begin position="40"/>
        <end position="54"/>
    </location>
</feature>
<dbReference type="SUPFAM" id="SSF46689">
    <property type="entry name" value="Homeodomain-like"/>
    <property type="match status" value="1"/>
</dbReference>
<dbReference type="STRING" id="656024.FsymDg_0013"/>
<reference evidence="2 3" key="1">
    <citation type="submission" date="2011-05" db="EMBL/GenBank/DDBJ databases">
        <title>Complete sequence of chromosome of Frankia symbiont of Datisca glomerata.</title>
        <authorList>
            <consortium name="US DOE Joint Genome Institute"/>
            <person name="Lucas S."/>
            <person name="Han J."/>
            <person name="Lapidus A."/>
            <person name="Cheng J.-F."/>
            <person name="Goodwin L."/>
            <person name="Pitluck S."/>
            <person name="Peters L."/>
            <person name="Mikhailova N."/>
            <person name="Chertkov O."/>
            <person name="Teshima H."/>
            <person name="Han C."/>
            <person name="Tapia R."/>
            <person name="Land M."/>
            <person name="Hauser L."/>
            <person name="Kyrpides N."/>
            <person name="Ivanova N."/>
            <person name="Pagani I."/>
            <person name="Berry A."/>
            <person name="Pawlowski K."/>
            <person name="Persson T."/>
            <person name="Vanden Heuvel B."/>
            <person name="Benson D."/>
            <person name="Woyke T."/>
        </authorList>
    </citation>
    <scope>NUCLEOTIDE SEQUENCE [LARGE SCALE GENOMIC DNA]</scope>
    <source>
        <strain evidence="3">4085684</strain>
    </source>
</reference>
<gene>
    <name evidence="2" type="ordered locus">FsymDg_0013</name>
</gene>
<organism evidence="2 3">
    <name type="scientific">Candidatus Protofrankia datiscae</name>
    <dbReference type="NCBI Taxonomy" id="2716812"/>
    <lineage>
        <taxon>Bacteria</taxon>
        <taxon>Bacillati</taxon>
        <taxon>Actinomycetota</taxon>
        <taxon>Actinomycetes</taxon>
        <taxon>Frankiales</taxon>
        <taxon>Frankiaceae</taxon>
        <taxon>Protofrankia</taxon>
    </lineage>
</organism>
<dbReference type="Proteomes" id="UP000001549">
    <property type="component" value="Chromosome"/>
</dbReference>
<dbReference type="KEGG" id="fsy:FsymDg_0013"/>
<evidence type="ECO:0000313" key="3">
    <source>
        <dbReference type="Proteomes" id="UP000001549"/>
    </source>
</evidence>
<proteinExistence type="predicted"/>
<evidence type="ECO:0000256" key="1">
    <source>
        <dbReference type="SAM" id="MobiDB-lite"/>
    </source>
</evidence>
<dbReference type="EMBL" id="CP002801">
    <property type="protein sequence ID" value="AEH07606.1"/>
    <property type="molecule type" value="Genomic_DNA"/>
</dbReference>
<accession>F8B0X6</accession>
<protein>
    <submittedName>
        <fullName evidence="2">Transposase IS3/IS911 family protein</fullName>
    </submittedName>
</protein>
<dbReference type="AlphaFoldDB" id="F8B0X6"/>
<name>F8B0X6_9ACTN</name>
<dbReference type="InterPro" id="IPR009057">
    <property type="entry name" value="Homeodomain-like_sf"/>
</dbReference>
<dbReference type="eggNOG" id="COG2963">
    <property type="taxonomic scope" value="Bacteria"/>
</dbReference>
<feature type="region of interest" description="Disordered" evidence="1">
    <location>
        <begin position="21"/>
        <end position="70"/>
    </location>
</feature>
<dbReference type="HOGENOM" id="CLU_1494130_0_0_11"/>
<feature type="compositionally biased region" description="Basic and acidic residues" evidence="1">
    <location>
        <begin position="61"/>
        <end position="70"/>
    </location>
</feature>
<evidence type="ECO:0000313" key="2">
    <source>
        <dbReference type="EMBL" id="AEH07606.1"/>
    </source>
</evidence>